<organism evidence="1 2">
    <name type="scientific">Paenimyroides tangerinum</name>
    <dbReference type="NCBI Taxonomy" id="2488728"/>
    <lineage>
        <taxon>Bacteria</taxon>
        <taxon>Pseudomonadati</taxon>
        <taxon>Bacteroidota</taxon>
        <taxon>Flavobacteriia</taxon>
        <taxon>Flavobacteriales</taxon>
        <taxon>Flavobacteriaceae</taxon>
        <taxon>Paenimyroides</taxon>
    </lineage>
</organism>
<dbReference type="OrthoDB" id="1409967at2"/>
<accession>A0A3P3W702</accession>
<keyword evidence="2" id="KW-1185">Reference proteome</keyword>
<dbReference type="AlphaFoldDB" id="A0A3P3W702"/>
<sequence>MNTIKTKLDQFLQTTHPLNQEITFVPETKHPTWDDSTFVIELAEKQILEPIGKLPNEQILSYIGLHAKSRFSNKRDTLGFVITNFRMVIETDVAALFEKEPATIILFSMNSNSKKIAEEASTIFKRKNRLNIDKEYLIGFKNALNEVLEIILSELQKANALPSEIKKATKIDERVKELSIQKDLKSFEEDKKVITKFAEKFNVSDILYAMIDKPFFGSPYGVVITKNGITSRDVMEDPISCTWQEIKNGPAVLGEKKDEFYAASKKHVIPSFNTDSLPNMMILLNELASGEVTI</sequence>
<protein>
    <submittedName>
        <fullName evidence="1">Uncharacterized protein</fullName>
    </submittedName>
</protein>
<proteinExistence type="predicted"/>
<dbReference type="Proteomes" id="UP000275719">
    <property type="component" value="Unassembled WGS sequence"/>
</dbReference>
<dbReference type="EMBL" id="RQVQ01000013">
    <property type="protein sequence ID" value="RRJ90962.1"/>
    <property type="molecule type" value="Genomic_DNA"/>
</dbReference>
<reference evidence="1 2" key="1">
    <citation type="submission" date="2018-11" db="EMBL/GenBank/DDBJ databases">
        <title>Flavobacterium sp. nov., YIM 102701-2 draft genome.</title>
        <authorList>
            <person name="Li G."/>
            <person name="Jiang Y."/>
        </authorList>
    </citation>
    <scope>NUCLEOTIDE SEQUENCE [LARGE SCALE GENOMIC DNA]</scope>
    <source>
        <strain evidence="1 2">YIM 102701-2</strain>
    </source>
</reference>
<name>A0A3P3W702_9FLAO</name>
<gene>
    <name evidence="1" type="ORF">EG240_07095</name>
</gene>
<evidence type="ECO:0000313" key="2">
    <source>
        <dbReference type="Proteomes" id="UP000275719"/>
    </source>
</evidence>
<comment type="caution">
    <text evidence="1">The sequence shown here is derived from an EMBL/GenBank/DDBJ whole genome shotgun (WGS) entry which is preliminary data.</text>
</comment>
<evidence type="ECO:0000313" key="1">
    <source>
        <dbReference type="EMBL" id="RRJ90962.1"/>
    </source>
</evidence>
<dbReference type="RefSeq" id="WP_125018699.1">
    <property type="nucleotide sequence ID" value="NZ_RQVQ01000013.1"/>
</dbReference>